<dbReference type="PANTHER" id="PTHR33840">
    <property type="match status" value="1"/>
</dbReference>
<feature type="domain" description="T6SS Phospholipase effector Tle1-like C-terminal" evidence="3">
    <location>
        <begin position="419"/>
        <end position="747"/>
    </location>
</feature>
<keyword evidence="1" id="KW-0175">Coiled coil</keyword>
<evidence type="ECO:0000313" key="4">
    <source>
        <dbReference type="EMBL" id="NMY01237.1"/>
    </source>
</evidence>
<evidence type="ECO:0000259" key="3">
    <source>
        <dbReference type="Pfam" id="PF22137"/>
    </source>
</evidence>
<evidence type="ECO:0000259" key="2">
    <source>
        <dbReference type="Pfam" id="PF09994"/>
    </source>
</evidence>
<gene>
    <name evidence="4" type="ORF">HBO43_32310</name>
</gene>
<dbReference type="InterPro" id="IPR018712">
    <property type="entry name" value="Tle1-like_cat"/>
</dbReference>
<evidence type="ECO:0000256" key="1">
    <source>
        <dbReference type="SAM" id="Coils"/>
    </source>
</evidence>
<protein>
    <submittedName>
        <fullName evidence="4">DUF2235 domain-containing protein</fullName>
    </submittedName>
</protein>
<reference evidence="4 5" key="1">
    <citation type="journal article" date="2020" name="Front. Microbiol.">
        <title>Genetic Organization of the aprX-lipA2 Operon Affects the Proteolytic Potential of Pseudomonas Species in Milk.</title>
        <authorList>
            <person name="Maier C."/>
            <person name="Huptas C."/>
            <person name="von Neubeck M."/>
            <person name="Scherer S."/>
            <person name="Wenning M."/>
            <person name="Lucking G."/>
        </authorList>
    </citation>
    <scope>NUCLEOTIDE SEQUENCE [LARGE SCALE GENOMIC DNA]</scope>
    <source>
        <strain evidence="4 5">WS 4671</strain>
    </source>
</reference>
<dbReference type="EMBL" id="JAAQWE010000072">
    <property type="protein sequence ID" value="NMY01237.1"/>
    <property type="molecule type" value="Genomic_DNA"/>
</dbReference>
<name>A0A7Y1A030_PSEVE</name>
<dbReference type="Pfam" id="PF09994">
    <property type="entry name" value="T6SS_Tle1-like_cat"/>
    <property type="match status" value="1"/>
</dbReference>
<dbReference type="InterPro" id="IPR054388">
    <property type="entry name" value="Tle1-like_C"/>
</dbReference>
<proteinExistence type="predicted"/>
<accession>A0A7Y1A030</accession>
<dbReference type="RefSeq" id="WP_057006125.1">
    <property type="nucleotide sequence ID" value="NZ_CP149793.1"/>
</dbReference>
<dbReference type="AlphaFoldDB" id="A0A7Y1A030"/>
<dbReference type="Pfam" id="PF22137">
    <property type="entry name" value="T6SS_Tle1-like_C"/>
    <property type="match status" value="1"/>
</dbReference>
<feature type="domain" description="T6SS Phospholipase effector Tle1-like catalytic" evidence="2">
    <location>
        <begin position="254"/>
        <end position="373"/>
    </location>
</feature>
<comment type="caution">
    <text evidence="4">The sequence shown here is derived from an EMBL/GenBank/DDBJ whole genome shotgun (WGS) entry which is preliminary data.</text>
</comment>
<organism evidence="4 5">
    <name type="scientific">Pseudomonas veronii</name>
    <dbReference type="NCBI Taxonomy" id="76761"/>
    <lineage>
        <taxon>Bacteria</taxon>
        <taxon>Pseudomonadati</taxon>
        <taxon>Pseudomonadota</taxon>
        <taxon>Gammaproteobacteria</taxon>
        <taxon>Pseudomonadales</taxon>
        <taxon>Pseudomonadaceae</taxon>
        <taxon>Pseudomonas</taxon>
    </lineage>
</organism>
<dbReference type="OrthoDB" id="4378831at2"/>
<evidence type="ECO:0000313" key="5">
    <source>
        <dbReference type="Proteomes" id="UP000552560"/>
    </source>
</evidence>
<sequence>MSEVKNAESVYVPAIFPKKRRLPSDLQSVSANYDLQMIEVEQYRQELNALRGLRGASTCAHSLHISLFFDGTNNNEPYDTHKATPPHPTNIARLYHATLEQPESGYFRYYIPGVGTPFPEIGELDFSMRGLAFANRGEDRVNWGLLQIADALSFALNNKQGLDLPVAQAKLKAMATTWPLTALGKSSRRQAMASLLEPLRTRVATVQPKVLAIKLFVYGFSRGAAEARTFVTWLSELFDTPQEAEHPEQALLGLPLTIEFLGLLDTVASVGSAHAAPFADGHMDWADGTQQLPDVKTFPEWIKVCRHFVAAHEQRLCFPLDSIRYADGLYPPYAREVVYPGVHSDVGGGYPPGDQGKARGGSGELLSQIVLHDLYAEAFAAGAPLTVPEAVLPDKLRQMLPTRHMTLDTKEEFDITPELIDRFNAWRNTLGLTEETTPSNGPFLRLGHSLEDAMAAQLAWLTGWRIERLARGSYVNQPFYGQATQTNASLEAAQKAKREAEIAIAKEKRKAARGQENEAQLLLGTASPPAYEPVRDQQQIHEAAVEFEHDYQGWRRDQTSVAGWVVDVALRDTVYLLNDDDEQQEYERIKAEGEMRAKELFVELGNNSNKFRVSDSPQKAALVALFDDQMHDSRAWFMHDATSSRELWGDYFRYRMVYFGDETNKRMTPVVVAGRVVGIALVLGGVYSIRRHGWKGLAGTLAGASVGYQVIDVVSGKVEPFLPGAEKILQPTFAIGEVVAQQTQAIIEGEEALRRQNMLDYLKRTGGLVEQVKELVS</sequence>
<feature type="coiled-coil region" evidence="1">
    <location>
        <begin position="490"/>
        <end position="517"/>
    </location>
</feature>
<dbReference type="PANTHER" id="PTHR33840:SF1">
    <property type="entry name" value="TLE1 PHOSPHOLIPASE DOMAIN-CONTAINING PROTEIN"/>
    <property type="match status" value="1"/>
</dbReference>
<dbReference type="Proteomes" id="UP000552560">
    <property type="component" value="Unassembled WGS sequence"/>
</dbReference>